<dbReference type="PROSITE" id="PS00018">
    <property type="entry name" value="EF_HAND_1"/>
    <property type="match status" value="1"/>
</dbReference>
<dbReference type="InterPro" id="IPR018247">
    <property type="entry name" value="EF_Hand_1_Ca_BS"/>
</dbReference>
<dbReference type="Proteomes" id="UP000187209">
    <property type="component" value="Unassembled WGS sequence"/>
</dbReference>
<feature type="domain" description="EF-hand" evidence="2">
    <location>
        <begin position="48"/>
        <end position="83"/>
    </location>
</feature>
<evidence type="ECO:0000313" key="4">
    <source>
        <dbReference type="Proteomes" id="UP000187209"/>
    </source>
</evidence>
<dbReference type="InterPro" id="IPR011992">
    <property type="entry name" value="EF-hand-dom_pair"/>
</dbReference>
<dbReference type="Gene3D" id="1.10.238.10">
    <property type="entry name" value="EF-hand"/>
    <property type="match status" value="1"/>
</dbReference>
<comment type="caution">
    <text evidence="3">The sequence shown here is derived from an EMBL/GenBank/DDBJ whole genome shotgun (WGS) entry which is preliminary data.</text>
</comment>
<dbReference type="Pfam" id="PF00036">
    <property type="entry name" value="EF-hand_1"/>
    <property type="match status" value="1"/>
</dbReference>
<reference evidence="3 4" key="1">
    <citation type="submission" date="2016-11" db="EMBL/GenBank/DDBJ databases">
        <title>The macronuclear genome of Stentor coeruleus: a giant cell with tiny introns.</title>
        <authorList>
            <person name="Slabodnick M."/>
            <person name="Ruby J.G."/>
            <person name="Reiff S.B."/>
            <person name="Swart E.C."/>
            <person name="Gosai S."/>
            <person name="Prabakaran S."/>
            <person name="Witkowska E."/>
            <person name="Larue G.E."/>
            <person name="Fisher S."/>
            <person name="Freeman R.M."/>
            <person name="Gunawardena J."/>
            <person name="Chu W."/>
            <person name="Stover N.A."/>
            <person name="Gregory B.D."/>
            <person name="Nowacki M."/>
            <person name="Derisi J."/>
            <person name="Roy S.W."/>
            <person name="Marshall W.F."/>
            <person name="Sood P."/>
        </authorList>
    </citation>
    <scope>NUCLEOTIDE SEQUENCE [LARGE SCALE GENOMIC DNA]</scope>
    <source>
        <strain evidence="3">WM001</strain>
    </source>
</reference>
<sequence length="118" mass="13493">MGIAISNPKVSLSPSNQILCRRVFGDIGSQHHEFIDINEAKEWWKSNYSVVNSRAMFEAVDANHDGVITYQEWVGFWTMVKGKGHTDDEIQEELYNILAHLSWVYLDGVPRLSPSIKE</sequence>
<name>A0A1R2C9H8_9CILI</name>
<keyword evidence="4" id="KW-1185">Reference proteome</keyword>
<evidence type="ECO:0000259" key="2">
    <source>
        <dbReference type="PROSITE" id="PS50222"/>
    </source>
</evidence>
<dbReference type="EMBL" id="MPUH01000229">
    <property type="protein sequence ID" value="OMJ85668.1"/>
    <property type="molecule type" value="Genomic_DNA"/>
</dbReference>
<keyword evidence="1" id="KW-0106">Calcium</keyword>
<gene>
    <name evidence="3" type="ORF">SteCoe_12937</name>
</gene>
<evidence type="ECO:0000313" key="3">
    <source>
        <dbReference type="EMBL" id="OMJ85668.1"/>
    </source>
</evidence>
<proteinExistence type="predicted"/>
<evidence type="ECO:0000256" key="1">
    <source>
        <dbReference type="ARBA" id="ARBA00022837"/>
    </source>
</evidence>
<dbReference type="PROSITE" id="PS50222">
    <property type="entry name" value="EF_HAND_2"/>
    <property type="match status" value="1"/>
</dbReference>
<dbReference type="InterPro" id="IPR002048">
    <property type="entry name" value="EF_hand_dom"/>
</dbReference>
<protein>
    <recommendedName>
        <fullName evidence="2">EF-hand domain-containing protein</fullName>
    </recommendedName>
</protein>
<dbReference type="AlphaFoldDB" id="A0A1R2C9H8"/>
<dbReference type="GO" id="GO:0005509">
    <property type="term" value="F:calcium ion binding"/>
    <property type="evidence" value="ECO:0007669"/>
    <property type="project" value="InterPro"/>
</dbReference>
<accession>A0A1R2C9H8</accession>
<organism evidence="3 4">
    <name type="scientific">Stentor coeruleus</name>
    <dbReference type="NCBI Taxonomy" id="5963"/>
    <lineage>
        <taxon>Eukaryota</taxon>
        <taxon>Sar</taxon>
        <taxon>Alveolata</taxon>
        <taxon>Ciliophora</taxon>
        <taxon>Postciliodesmatophora</taxon>
        <taxon>Heterotrichea</taxon>
        <taxon>Heterotrichida</taxon>
        <taxon>Stentoridae</taxon>
        <taxon>Stentor</taxon>
    </lineage>
</organism>
<dbReference type="SUPFAM" id="SSF47473">
    <property type="entry name" value="EF-hand"/>
    <property type="match status" value="1"/>
</dbReference>